<dbReference type="EnsemblMetazoa" id="XM_021061488.2">
    <property type="protein sequence ID" value="XP_020917147.1"/>
    <property type="gene ID" value="LOC110254483"/>
</dbReference>
<dbReference type="GO" id="GO:0003676">
    <property type="term" value="F:nucleic acid binding"/>
    <property type="evidence" value="ECO:0007669"/>
    <property type="project" value="InterPro"/>
</dbReference>
<dbReference type="OrthoDB" id="10065209at2759"/>
<dbReference type="Proteomes" id="UP000887567">
    <property type="component" value="Unplaced"/>
</dbReference>
<reference evidence="3" key="1">
    <citation type="submission" date="2022-11" db="UniProtKB">
        <authorList>
            <consortium name="EnsemblMetazoa"/>
        </authorList>
    </citation>
    <scope>IDENTIFICATION</scope>
</reference>
<accession>A0A913Y9X9</accession>
<feature type="compositionally biased region" description="Polar residues" evidence="1">
    <location>
        <begin position="233"/>
        <end position="251"/>
    </location>
</feature>
<sequence>MSAEEQLEILKKELEALKLRCVYMAAAFLVEHLGGNARREVLGRGEAVSSDPSKIFAVLIRVFGDGDSLPHQQQQFYSYRQREWEDLVSCFLALVKIFDRMVQLDPSFLPGRDTQLKNRLAEAVNDESLRTELRRLNTEHPELPFFDARDRVMKLIKHDRLVKEAVVREASAEKELKQIVQQQAAQIATQQSQIESLIAAMSGSEPKQSQRKQRKCWLCDATDHLKKDCPKNSVETPSTSKQGTYKPNLNC</sequence>
<dbReference type="GeneID" id="110254483"/>
<dbReference type="GO" id="GO:0008270">
    <property type="term" value="F:zinc ion binding"/>
    <property type="evidence" value="ECO:0007669"/>
    <property type="project" value="InterPro"/>
</dbReference>
<dbReference type="AlphaFoldDB" id="A0A913Y9X9"/>
<dbReference type="InterPro" id="IPR001878">
    <property type="entry name" value="Znf_CCHC"/>
</dbReference>
<dbReference type="InterPro" id="IPR036875">
    <property type="entry name" value="Znf_CCHC_sf"/>
</dbReference>
<dbReference type="SMART" id="SM00343">
    <property type="entry name" value="ZnF_C2HC"/>
    <property type="match status" value="1"/>
</dbReference>
<dbReference type="OMA" id="VHDWVAS"/>
<evidence type="ECO:0000313" key="4">
    <source>
        <dbReference type="Proteomes" id="UP000887567"/>
    </source>
</evidence>
<dbReference type="KEGG" id="epa:110254483"/>
<organism evidence="3 4">
    <name type="scientific">Exaiptasia diaphana</name>
    <name type="common">Tropical sea anemone</name>
    <name type="synonym">Aiptasia pulchella</name>
    <dbReference type="NCBI Taxonomy" id="2652724"/>
    <lineage>
        <taxon>Eukaryota</taxon>
        <taxon>Metazoa</taxon>
        <taxon>Cnidaria</taxon>
        <taxon>Anthozoa</taxon>
        <taxon>Hexacorallia</taxon>
        <taxon>Actiniaria</taxon>
        <taxon>Aiptasiidae</taxon>
        <taxon>Exaiptasia</taxon>
    </lineage>
</organism>
<feature type="region of interest" description="Disordered" evidence="1">
    <location>
        <begin position="231"/>
        <end position="251"/>
    </location>
</feature>
<keyword evidence="4" id="KW-1185">Reference proteome</keyword>
<evidence type="ECO:0000256" key="1">
    <source>
        <dbReference type="SAM" id="MobiDB-lite"/>
    </source>
</evidence>
<name>A0A913Y9X9_EXADI</name>
<dbReference type="RefSeq" id="XP_020917147.1">
    <property type="nucleotide sequence ID" value="XM_021061488.2"/>
</dbReference>
<dbReference type="SUPFAM" id="SSF57756">
    <property type="entry name" value="Retrovirus zinc finger-like domains"/>
    <property type="match status" value="1"/>
</dbReference>
<protein>
    <recommendedName>
        <fullName evidence="2">CCHC-type domain-containing protein</fullName>
    </recommendedName>
</protein>
<evidence type="ECO:0000259" key="2">
    <source>
        <dbReference type="SMART" id="SM00343"/>
    </source>
</evidence>
<feature type="domain" description="CCHC-type" evidence="2">
    <location>
        <begin position="215"/>
        <end position="231"/>
    </location>
</feature>
<proteinExistence type="predicted"/>
<evidence type="ECO:0000313" key="3">
    <source>
        <dbReference type="EnsemblMetazoa" id="XP_020917147.1"/>
    </source>
</evidence>